<dbReference type="EMBL" id="JANQAO010000003">
    <property type="protein sequence ID" value="MDM5147697.1"/>
    <property type="molecule type" value="Genomic_DNA"/>
</dbReference>
<dbReference type="Proteomes" id="UP001168167">
    <property type="component" value="Unassembled WGS sequence"/>
</dbReference>
<reference evidence="2" key="2">
    <citation type="journal article" date="2023" name="Microbiome">
        <title>Synthase-selected sorting approach identifies a beta-lactone synthase in a nudibranch symbiotic bacterium.</title>
        <authorList>
            <person name="Dzunkova M."/>
            <person name="La Clair J.J."/>
            <person name="Tyml T."/>
            <person name="Doud D."/>
            <person name="Schulz F."/>
            <person name="Piquer-Esteban S."/>
            <person name="Porcel Sanchis D."/>
            <person name="Osborn A."/>
            <person name="Robinson D."/>
            <person name="Louie K.B."/>
            <person name="Bowen B.P."/>
            <person name="Bowers R.M."/>
            <person name="Lee J."/>
            <person name="Arnau V."/>
            <person name="Diaz-Villanueva W."/>
            <person name="Stepanauskas R."/>
            <person name="Gosliner T."/>
            <person name="Date S.V."/>
            <person name="Northen T.R."/>
            <person name="Cheng J.F."/>
            <person name="Burkart M.D."/>
            <person name="Woyke T."/>
        </authorList>
    </citation>
    <scope>NUCLEOTIDE SEQUENCE</scope>
    <source>
        <strain evidence="2">Df01</strain>
    </source>
</reference>
<reference evidence="2" key="1">
    <citation type="submission" date="2022-08" db="EMBL/GenBank/DDBJ databases">
        <authorList>
            <person name="Dzunkova M."/>
            <person name="La Clair J."/>
            <person name="Tyml T."/>
            <person name="Doud D."/>
            <person name="Schulz F."/>
            <person name="Piquer S."/>
            <person name="Porcel Sanchis D."/>
            <person name="Osborn A."/>
            <person name="Robinson D."/>
            <person name="Louie K.B."/>
            <person name="Bowen B.P."/>
            <person name="Bowers R."/>
            <person name="Lee J."/>
            <person name="Arnau Llombart V."/>
            <person name="Diaz Villanueva W."/>
            <person name="Gosliner T."/>
            <person name="Northen T."/>
            <person name="Cheng J.-F."/>
            <person name="Burkart M.D."/>
            <person name="Woyke T."/>
        </authorList>
    </citation>
    <scope>NUCLEOTIDE SEQUENCE</scope>
    <source>
        <strain evidence="2">Df01</strain>
    </source>
</reference>
<keyword evidence="1" id="KW-1133">Transmembrane helix</keyword>
<keyword evidence="1" id="KW-0812">Transmembrane</keyword>
<evidence type="ECO:0000313" key="3">
    <source>
        <dbReference type="Proteomes" id="UP001168167"/>
    </source>
</evidence>
<sequence>MTIRARVKELTNATGDHASNLKEAIELHIDELDNRIDEKTWPHLAGTLAAGIVIGVIAAKLL</sequence>
<evidence type="ECO:0000313" key="2">
    <source>
        <dbReference type="EMBL" id="MDM5147697.1"/>
    </source>
</evidence>
<keyword evidence="3" id="KW-1185">Reference proteome</keyword>
<evidence type="ECO:0008006" key="4">
    <source>
        <dbReference type="Google" id="ProtNLM"/>
    </source>
</evidence>
<protein>
    <recommendedName>
        <fullName evidence="4">DUF883 domain-containing protein</fullName>
    </recommendedName>
</protein>
<name>A0ABT7QM16_9GAMM</name>
<comment type="caution">
    <text evidence="2">The sequence shown here is derived from an EMBL/GenBank/DDBJ whole genome shotgun (WGS) entry which is preliminary data.</text>
</comment>
<gene>
    <name evidence="2" type="ORF">NQX30_04840</name>
</gene>
<accession>A0ABT7QM16</accession>
<proteinExistence type="predicted"/>
<feature type="transmembrane region" description="Helical" evidence="1">
    <location>
        <begin position="41"/>
        <end position="59"/>
    </location>
</feature>
<evidence type="ECO:0000256" key="1">
    <source>
        <dbReference type="SAM" id="Phobius"/>
    </source>
</evidence>
<organism evidence="2 3">
    <name type="scientific">Candidatus Doriopsillibacter californiensis</name>
    <dbReference type="NCBI Taxonomy" id="2970740"/>
    <lineage>
        <taxon>Bacteria</taxon>
        <taxon>Pseudomonadati</taxon>
        <taxon>Pseudomonadota</taxon>
        <taxon>Gammaproteobacteria</taxon>
        <taxon>Candidatus Tethybacterales</taxon>
        <taxon>Candidatus Persebacteraceae</taxon>
        <taxon>Candidatus Doriopsillibacter</taxon>
    </lineage>
</organism>
<keyword evidence="1" id="KW-0472">Membrane</keyword>